<dbReference type="SMART" id="SM00232">
    <property type="entry name" value="JAB_MPN"/>
    <property type="match status" value="1"/>
</dbReference>
<evidence type="ECO:0000256" key="6">
    <source>
        <dbReference type="ARBA" id="ARBA00022833"/>
    </source>
</evidence>
<evidence type="ECO:0000256" key="5">
    <source>
        <dbReference type="ARBA" id="ARBA00022807"/>
    </source>
</evidence>
<keyword evidence="4" id="KW-0378">Hydrolase</keyword>
<dbReference type="Pfam" id="PF14464">
    <property type="entry name" value="Prok-JAB"/>
    <property type="match status" value="1"/>
</dbReference>
<feature type="domain" description="NlpC/P60" evidence="8">
    <location>
        <begin position="103"/>
        <end position="243"/>
    </location>
</feature>
<dbReference type="InterPro" id="IPR038765">
    <property type="entry name" value="Papain-like_cys_pep_sf"/>
</dbReference>
<dbReference type="GO" id="GO:0006508">
    <property type="term" value="P:proteolysis"/>
    <property type="evidence" value="ECO:0007669"/>
    <property type="project" value="UniProtKB-KW"/>
</dbReference>
<keyword evidence="3" id="KW-0479">Metal-binding</keyword>
<evidence type="ECO:0000256" key="2">
    <source>
        <dbReference type="ARBA" id="ARBA00022670"/>
    </source>
</evidence>
<dbReference type="Gene3D" id="3.90.1720.10">
    <property type="entry name" value="endopeptidase domain like (from Nostoc punctiforme)"/>
    <property type="match status" value="1"/>
</dbReference>
<keyword evidence="2" id="KW-0645">Protease</keyword>
<proteinExistence type="inferred from homology"/>
<dbReference type="EMBL" id="PUGF01000009">
    <property type="protein sequence ID" value="PRC93096.1"/>
    <property type="molecule type" value="Genomic_DNA"/>
</dbReference>
<dbReference type="InterPro" id="IPR000064">
    <property type="entry name" value="NLP_P60_dom"/>
</dbReference>
<sequence length="244" mass="27335">MKPKTLTDIKRHAEADYPREACGLIIIRRGREKYLPCKNLAPDTEHFIISAQDYAVAEEMGEIVAVVHSHPDAPASPSEADKVSCEASGVLWHIIRVDGTEGIPTAGELITIEPCGYQVPLVGRQFFHGVLDCYSLIRDWYQQTRSIELKQFSRADEWWNDGKSDLYTQGFPQAGFVSIESNAEMQVGDVILMQIRSTNGVPNHAAIYIGDGLILHHLHGHLSSRDVYGGYWQEVTRNVIRYVG</sequence>
<dbReference type="PROSITE" id="PS51935">
    <property type="entry name" value="NLPC_P60"/>
    <property type="match status" value="1"/>
</dbReference>
<dbReference type="SUPFAM" id="SSF102712">
    <property type="entry name" value="JAB1/MPN domain"/>
    <property type="match status" value="1"/>
</dbReference>
<dbReference type="InterPro" id="IPR028090">
    <property type="entry name" value="JAB_dom_prok"/>
</dbReference>
<reference evidence="9 10" key="1">
    <citation type="submission" date="2018-02" db="EMBL/GenBank/DDBJ databases">
        <title>Solimicrobium silvestre gen. nov., sp. nov., isolated from alpine forest soil.</title>
        <authorList>
            <person name="Margesin R."/>
            <person name="Albuquerque L."/>
            <person name="Zhang D.-C."/>
            <person name="Froufe H.J.C."/>
            <person name="Severino R."/>
            <person name="Roxo I."/>
            <person name="Egas C."/>
            <person name="Da Costa M.S."/>
        </authorList>
    </citation>
    <scope>NUCLEOTIDE SEQUENCE [LARGE SCALE GENOMIC DNA]</scope>
    <source>
        <strain evidence="9 10">S20-91</strain>
    </source>
</reference>
<comment type="caution">
    <text evidence="9">The sequence shown here is derived from an EMBL/GenBank/DDBJ whole genome shotgun (WGS) entry which is preliminary data.</text>
</comment>
<dbReference type="PANTHER" id="PTHR34858">
    <property type="entry name" value="CYSO-CYSTEINE PEPTIDASE"/>
    <property type="match status" value="1"/>
</dbReference>
<keyword evidence="6" id="KW-0862">Zinc</keyword>
<dbReference type="OrthoDB" id="1494599at2"/>
<evidence type="ECO:0000256" key="1">
    <source>
        <dbReference type="ARBA" id="ARBA00007074"/>
    </source>
</evidence>
<evidence type="ECO:0000259" key="8">
    <source>
        <dbReference type="PROSITE" id="PS51935"/>
    </source>
</evidence>
<dbReference type="InterPro" id="IPR051929">
    <property type="entry name" value="VirAsm_ModProt"/>
</dbReference>
<dbReference type="Pfam" id="PF00877">
    <property type="entry name" value="NLPC_P60"/>
    <property type="match status" value="1"/>
</dbReference>
<protein>
    <submittedName>
        <fullName evidence="9">Prokaryotic homologs of the JAB domain</fullName>
    </submittedName>
</protein>
<dbReference type="AlphaFoldDB" id="A0A2S9GZQ2"/>
<dbReference type="InterPro" id="IPR000555">
    <property type="entry name" value="JAMM/MPN+_dom"/>
</dbReference>
<dbReference type="GO" id="GO:0008234">
    <property type="term" value="F:cysteine-type peptidase activity"/>
    <property type="evidence" value="ECO:0007669"/>
    <property type="project" value="UniProtKB-KW"/>
</dbReference>
<dbReference type="RefSeq" id="WP_105531835.1">
    <property type="nucleotide sequence ID" value="NZ_PUGF01000009.1"/>
</dbReference>
<keyword evidence="10" id="KW-1185">Reference proteome</keyword>
<comment type="similarity">
    <text evidence="1">Belongs to the peptidase C40 family.</text>
</comment>
<evidence type="ECO:0000313" key="9">
    <source>
        <dbReference type="EMBL" id="PRC93096.1"/>
    </source>
</evidence>
<evidence type="ECO:0000256" key="4">
    <source>
        <dbReference type="ARBA" id="ARBA00022801"/>
    </source>
</evidence>
<evidence type="ECO:0000256" key="3">
    <source>
        <dbReference type="ARBA" id="ARBA00022723"/>
    </source>
</evidence>
<dbReference type="CDD" id="cd08073">
    <property type="entry name" value="MPN_NLPC_P60"/>
    <property type="match status" value="1"/>
</dbReference>
<dbReference type="GO" id="GO:0008235">
    <property type="term" value="F:metalloexopeptidase activity"/>
    <property type="evidence" value="ECO:0007669"/>
    <property type="project" value="TreeGrafter"/>
</dbReference>
<evidence type="ECO:0000256" key="7">
    <source>
        <dbReference type="ARBA" id="ARBA00023049"/>
    </source>
</evidence>
<dbReference type="Gene3D" id="3.40.140.10">
    <property type="entry name" value="Cytidine Deaminase, domain 2"/>
    <property type="match status" value="1"/>
</dbReference>
<keyword evidence="5" id="KW-0788">Thiol protease</keyword>
<dbReference type="GO" id="GO:0008270">
    <property type="term" value="F:zinc ion binding"/>
    <property type="evidence" value="ECO:0007669"/>
    <property type="project" value="TreeGrafter"/>
</dbReference>
<name>A0A2S9GZQ2_9BURK</name>
<keyword evidence="7" id="KW-0482">Metalloprotease</keyword>
<accession>A0A2S9GZQ2</accession>
<dbReference type="PANTHER" id="PTHR34858:SF1">
    <property type="entry name" value="CYSO-CYSTEINE PEPTIDASE"/>
    <property type="match status" value="1"/>
</dbReference>
<gene>
    <name evidence="9" type="ORF">S2091_2182</name>
</gene>
<dbReference type="Proteomes" id="UP000237839">
    <property type="component" value="Unassembled WGS sequence"/>
</dbReference>
<organism evidence="9 10">
    <name type="scientific">Solimicrobium silvestre</name>
    <dbReference type="NCBI Taxonomy" id="2099400"/>
    <lineage>
        <taxon>Bacteria</taxon>
        <taxon>Pseudomonadati</taxon>
        <taxon>Pseudomonadota</taxon>
        <taxon>Betaproteobacteria</taxon>
        <taxon>Burkholderiales</taxon>
        <taxon>Oxalobacteraceae</taxon>
        <taxon>Solimicrobium</taxon>
    </lineage>
</organism>
<dbReference type="SUPFAM" id="SSF54001">
    <property type="entry name" value="Cysteine proteinases"/>
    <property type="match status" value="1"/>
</dbReference>
<evidence type="ECO:0000313" key="10">
    <source>
        <dbReference type="Proteomes" id="UP000237839"/>
    </source>
</evidence>